<evidence type="ECO:0000256" key="1">
    <source>
        <dbReference type="SAM" id="SignalP"/>
    </source>
</evidence>
<dbReference type="PANTHER" id="PTHR46825:SF15">
    <property type="entry name" value="BETA-LACTAMASE-RELATED DOMAIN-CONTAINING PROTEIN"/>
    <property type="match status" value="1"/>
</dbReference>
<feature type="chain" id="PRO_5045175291" evidence="1">
    <location>
        <begin position="27"/>
        <end position="675"/>
    </location>
</feature>
<accession>A0ABU3QBJ0</accession>
<dbReference type="RefSeq" id="WP_315727749.1">
    <property type="nucleotide sequence ID" value="NZ_JAVUPU010000009.1"/>
</dbReference>
<keyword evidence="4" id="KW-1185">Reference proteome</keyword>
<dbReference type="Gene3D" id="3.40.710.10">
    <property type="entry name" value="DD-peptidase/beta-lactamase superfamily"/>
    <property type="match status" value="1"/>
</dbReference>
<protein>
    <submittedName>
        <fullName evidence="3">Serine hydrolase domain-containing protein</fullName>
        <ecNumber evidence="3">3.1.1.103</ecNumber>
    </submittedName>
</protein>
<dbReference type="SUPFAM" id="SSF56601">
    <property type="entry name" value="beta-lactamase/transpeptidase-like"/>
    <property type="match status" value="1"/>
</dbReference>
<keyword evidence="3" id="KW-0378">Hydrolase</keyword>
<proteinExistence type="predicted"/>
<keyword evidence="1" id="KW-0732">Signal</keyword>
<dbReference type="Pfam" id="PF00144">
    <property type="entry name" value="Beta-lactamase"/>
    <property type="match status" value="1"/>
</dbReference>
<evidence type="ECO:0000259" key="2">
    <source>
        <dbReference type="Pfam" id="PF00144"/>
    </source>
</evidence>
<comment type="caution">
    <text evidence="3">The sequence shown here is derived from an EMBL/GenBank/DDBJ whole genome shotgun (WGS) entry which is preliminary data.</text>
</comment>
<gene>
    <name evidence="3" type="ORF">RQX22_16255</name>
</gene>
<feature type="signal peptide" evidence="1">
    <location>
        <begin position="1"/>
        <end position="26"/>
    </location>
</feature>
<dbReference type="InterPro" id="IPR001466">
    <property type="entry name" value="Beta-lactam-related"/>
</dbReference>
<dbReference type="GO" id="GO:0016787">
    <property type="term" value="F:hydrolase activity"/>
    <property type="evidence" value="ECO:0007669"/>
    <property type="project" value="UniProtKB-KW"/>
</dbReference>
<dbReference type="EMBL" id="JAVUPU010000009">
    <property type="protein sequence ID" value="MDT9600514.1"/>
    <property type="molecule type" value="Genomic_DNA"/>
</dbReference>
<dbReference type="InterPro" id="IPR012338">
    <property type="entry name" value="Beta-lactam/transpept-like"/>
</dbReference>
<evidence type="ECO:0000313" key="4">
    <source>
        <dbReference type="Proteomes" id="UP001259572"/>
    </source>
</evidence>
<dbReference type="Proteomes" id="UP001259572">
    <property type="component" value="Unassembled WGS sequence"/>
</dbReference>
<name>A0ABU3QBJ0_9SPHN</name>
<dbReference type="InterPro" id="IPR050491">
    <property type="entry name" value="AmpC-like"/>
</dbReference>
<evidence type="ECO:0000313" key="3">
    <source>
        <dbReference type="EMBL" id="MDT9600514.1"/>
    </source>
</evidence>
<sequence>MRQDGLASLFVGAFSALLILSSNVHAEAGIANATVEATSAAQPATPRLKAYRPATTTAGNNFIVPAGWSLTTNGDLSVLEAPEGNSWVALVDVKAKRHDAAITEAWAAYRPSAKRPLQDIISGPDKDGWTDQRIYSYQTSPGEHRTVTAGAMRHGDRWMAWIQDVDNGVREKRSAALTLIMEGLLPKGYSRESFAGRTANILDRKHIAELTAFIRRAQQEFGIPGVSVGLVQGGRTVFAGGFGVRELGRPEAPDAETLYLIASVTKPLTTLMLGKLVDEQRLRWDMPVTSVFPSFRLGNADTTRSVQIRHLLCACTGLPRQDLDWLLEFERATPATTLAALGAVQPTSRFGEMFQYSNPLAAAAGFVGGHALFPDKELGRAYDEAMQSRVFDPLGMKSTTFDFRRALSLNHGTGHALDMDGNPAFAVFDINYAIVPLRPAGGAWSNVDDMLKYVSMELAGGKLPNGSRYISSAILADRQAPNALIGDQFTYGMGLMVSSKYGVRVVSHPGSMFGYRSIMLWLPDHDVGAVILTNADQGDIFWTAFPRKFLELLFDGKAEADNEVEVAAKTMRERMAAERKSLNIAPEAAAVARLGRQYANPALGDLDVRKQGTGLIFDFGEWESPVASRANPDGTTSFVTIAPSFIGKEFVMGQLDGKSILSLRDAQHEYVFREK</sequence>
<dbReference type="EC" id="3.1.1.103" evidence="3"/>
<feature type="domain" description="Beta-lactamase-related" evidence="2">
    <location>
        <begin position="212"/>
        <end position="538"/>
    </location>
</feature>
<organism evidence="3 4">
    <name type="scientific">Sphingosinicella rhizophila</name>
    <dbReference type="NCBI Taxonomy" id="3050082"/>
    <lineage>
        <taxon>Bacteria</taxon>
        <taxon>Pseudomonadati</taxon>
        <taxon>Pseudomonadota</taxon>
        <taxon>Alphaproteobacteria</taxon>
        <taxon>Sphingomonadales</taxon>
        <taxon>Sphingosinicellaceae</taxon>
        <taxon>Sphingosinicella</taxon>
    </lineage>
</organism>
<reference evidence="3 4" key="1">
    <citation type="submission" date="2023-05" db="EMBL/GenBank/DDBJ databases">
        <authorList>
            <person name="Guo Y."/>
        </authorList>
    </citation>
    <scope>NUCLEOTIDE SEQUENCE [LARGE SCALE GENOMIC DNA]</scope>
    <source>
        <strain evidence="3 4">GR2756</strain>
    </source>
</reference>
<dbReference type="PANTHER" id="PTHR46825">
    <property type="entry name" value="D-ALANYL-D-ALANINE-CARBOXYPEPTIDASE/ENDOPEPTIDASE AMPH"/>
    <property type="match status" value="1"/>
</dbReference>